<keyword evidence="8" id="KW-1185">Reference proteome</keyword>
<gene>
    <name evidence="7" type="ORF">ICN82_02170</name>
</gene>
<evidence type="ECO:0000313" key="8">
    <source>
        <dbReference type="Proteomes" id="UP000609121"/>
    </source>
</evidence>
<dbReference type="InterPro" id="IPR039422">
    <property type="entry name" value="MarR/SlyA-like"/>
</dbReference>
<dbReference type="RefSeq" id="WP_193179186.1">
    <property type="nucleotide sequence ID" value="NZ_JACVXA010000004.1"/>
</dbReference>
<accession>A0A8J6YVL1</accession>
<evidence type="ECO:0000256" key="4">
    <source>
        <dbReference type="ARBA" id="ARBA00023125"/>
    </source>
</evidence>
<dbReference type="Proteomes" id="UP000609121">
    <property type="component" value="Unassembled WGS sequence"/>
</dbReference>
<dbReference type="SMART" id="SM00347">
    <property type="entry name" value="HTH_MARR"/>
    <property type="match status" value="1"/>
</dbReference>
<dbReference type="Gene3D" id="1.10.10.10">
    <property type="entry name" value="Winged helix-like DNA-binding domain superfamily/Winged helix DNA-binding domain"/>
    <property type="match status" value="1"/>
</dbReference>
<keyword evidence="2" id="KW-0963">Cytoplasm</keyword>
<evidence type="ECO:0000256" key="3">
    <source>
        <dbReference type="ARBA" id="ARBA00023015"/>
    </source>
</evidence>
<evidence type="ECO:0000313" key="7">
    <source>
        <dbReference type="EMBL" id="MBE3637009.1"/>
    </source>
</evidence>
<comment type="caution">
    <text evidence="7">The sequence shown here is derived from an EMBL/GenBank/DDBJ whole genome shotgun (WGS) entry which is preliminary data.</text>
</comment>
<dbReference type="InterPro" id="IPR036388">
    <property type="entry name" value="WH-like_DNA-bd_sf"/>
</dbReference>
<name>A0A8J6YVL1_9RHOB</name>
<dbReference type="PANTHER" id="PTHR33164">
    <property type="entry name" value="TRANSCRIPTIONAL REGULATOR, MARR FAMILY"/>
    <property type="match status" value="1"/>
</dbReference>
<evidence type="ECO:0000259" key="6">
    <source>
        <dbReference type="PROSITE" id="PS50995"/>
    </source>
</evidence>
<reference evidence="7" key="1">
    <citation type="submission" date="2020-09" db="EMBL/GenBank/DDBJ databases">
        <title>A novel bacterium of genus Mangrovicoccus, isolated from South China Sea.</title>
        <authorList>
            <person name="Huang H."/>
            <person name="Mo K."/>
            <person name="Hu Y."/>
        </authorList>
    </citation>
    <scope>NUCLEOTIDE SEQUENCE</scope>
    <source>
        <strain evidence="7">HB182678</strain>
    </source>
</reference>
<evidence type="ECO:0000256" key="1">
    <source>
        <dbReference type="ARBA" id="ARBA00004496"/>
    </source>
</evidence>
<keyword evidence="3" id="KW-0805">Transcription regulation</keyword>
<dbReference type="GO" id="GO:0003700">
    <property type="term" value="F:DNA-binding transcription factor activity"/>
    <property type="evidence" value="ECO:0007669"/>
    <property type="project" value="InterPro"/>
</dbReference>
<protein>
    <submittedName>
        <fullName evidence="7">MarR family transcriptional regulator</fullName>
    </submittedName>
</protein>
<keyword evidence="4" id="KW-0238">DNA-binding</keyword>
<dbReference type="EMBL" id="JACVXA010000004">
    <property type="protein sequence ID" value="MBE3637009.1"/>
    <property type="molecule type" value="Genomic_DNA"/>
</dbReference>
<feature type="domain" description="HTH marR-type" evidence="6">
    <location>
        <begin position="6"/>
        <end position="141"/>
    </location>
</feature>
<dbReference type="InterPro" id="IPR000835">
    <property type="entry name" value="HTH_MarR-typ"/>
</dbReference>
<proteinExistence type="predicted"/>
<evidence type="ECO:0000256" key="5">
    <source>
        <dbReference type="ARBA" id="ARBA00023163"/>
    </source>
</evidence>
<organism evidence="7 8">
    <name type="scientific">Mangrovicoccus algicola</name>
    <dbReference type="NCBI Taxonomy" id="2771008"/>
    <lineage>
        <taxon>Bacteria</taxon>
        <taxon>Pseudomonadati</taxon>
        <taxon>Pseudomonadota</taxon>
        <taxon>Alphaproteobacteria</taxon>
        <taxon>Rhodobacterales</taxon>
        <taxon>Paracoccaceae</taxon>
        <taxon>Mangrovicoccus</taxon>
    </lineage>
</organism>
<dbReference type="GO" id="GO:0006950">
    <property type="term" value="P:response to stress"/>
    <property type="evidence" value="ECO:0007669"/>
    <property type="project" value="TreeGrafter"/>
</dbReference>
<dbReference type="PANTHER" id="PTHR33164:SF5">
    <property type="entry name" value="ORGANIC HYDROPEROXIDE RESISTANCE TRANSCRIPTIONAL REGULATOR"/>
    <property type="match status" value="1"/>
</dbReference>
<dbReference type="PRINTS" id="PR00598">
    <property type="entry name" value="HTHMARR"/>
</dbReference>
<sequence length="149" mass="16502">MTLTPSDMLCFALYSATQAMQKAYRPLLEPLGLTYPQYLVLCALWRSPAPPAVSAIGREVGLESSTLTPLLKRLETTGLVERRRDGRDERQVRIHLTAAGREMEDRAAALPGCIAERCGMDLPRLEALRDEVTALAARLRAAPPEENDR</sequence>
<evidence type="ECO:0000256" key="2">
    <source>
        <dbReference type="ARBA" id="ARBA00022490"/>
    </source>
</evidence>
<dbReference type="SUPFAM" id="SSF46785">
    <property type="entry name" value="Winged helix' DNA-binding domain"/>
    <property type="match status" value="1"/>
</dbReference>
<dbReference type="InterPro" id="IPR055166">
    <property type="entry name" value="Transc_reg_Sar_Rot_HTH"/>
</dbReference>
<dbReference type="PROSITE" id="PS50995">
    <property type="entry name" value="HTH_MARR_2"/>
    <property type="match status" value="1"/>
</dbReference>
<dbReference type="GO" id="GO:0005737">
    <property type="term" value="C:cytoplasm"/>
    <property type="evidence" value="ECO:0007669"/>
    <property type="project" value="UniProtKB-SubCell"/>
</dbReference>
<dbReference type="Pfam" id="PF22381">
    <property type="entry name" value="Staph_reg_Sar_Rot"/>
    <property type="match status" value="1"/>
</dbReference>
<comment type="subcellular location">
    <subcellularLocation>
        <location evidence="1">Cytoplasm</location>
    </subcellularLocation>
</comment>
<dbReference type="AlphaFoldDB" id="A0A8J6YVL1"/>
<dbReference type="GO" id="GO:0003677">
    <property type="term" value="F:DNA binding"/>
    <property type="evidence" value="ECO:0007669"/>
    <property type="project" value="UniProtKB-KW"/>
</dbReference>
<dbReference type="InterPro" id="IPR036390">
    <property type="entry name" value="WH_DNA-bd_sf"/>
</dbReference>
<keyword evidence="5" id="KW-0804">Transcription</keyword>